<sequence length="82" mass="9453">MLNQYFQRFVGRAITMPPNTINDQENINLASLLLSDTPRLTYTHAYTHTYMYTHGLASTLLPKSSQSMHRIPPCVTRQSFSY</sequence>
<protein>
    <submittedName>
        <fullName evidence="1">Uncharacterized protein</fullName>
    </submittedName>
</protein>
<name>A0A0E9T3I1_ANGAN</name>
<reference evidence="1" key="1">
    <citation type="submission" date="2014-11" db="EMBL/GenBank/DDBJ databases">
        <authorList>
            <person name="Amaro Gonzalez C."/>
        </authorList>
    </citation>
    <scope>NUCLEOTIDE SEQUENCE</scope>
</reference>
<proteinExistence type="predicted"/>
<organism evidence="1">
    <name type="scientific">Anguilla anguilla</name>
    <name type="common">European freshwater eel</name>
    <name type="synonym">Muraena anguilla</name>
    <dbReference type="NCBI Taxonomy" id="7936"/>
    <lineage>
        <taxon>Eukaryota</taxon>
        <taxon>Metazoa</taxon>
        <taxon>Chordata</taxon>
        <taxon>Craniata</taxon>
        <taxon>Vertebrata</taxon>
        <taxon>Euteleostomi</taxon>
        <taxon>Actinopterygii</taxon>
        <taxon>Neopterygii</taxon>
        <taxon>Teleostei</taxon>
        <taxon>Anguilliformes</taxon>
        <taxon>Anguillidae</taxon>
        <taxon>Anguilla</taxon>
    </lineage>
</organism>
<accession>A0A0E9T3I1</accession>
<dbReference type="EMBL" id="GBXM01061389">
    <property type="protein sequence ID" value="JAH47188.1"/>
    <property type="molecule type" value="Transcribed_RNA"/>
</dbReference>
<reference evidence="1" key="2">
    <citation type="journal article" date="2015" name="Fish Shellfish Immunol.">
        <title>Early steps in the European eel (Anguilla anguilla)-Vibrio vulnificus interaction in the gills: Role of the RtxA13 toxin.</title>
        <authorList>
            <person name="Callol A."/>
            <person name="Pajuelo D."/>
            <person name="Ebbesson L."/>
            <person name="Teles M."/>
            <person name="MacKenzie S."/>
            <person name="Amaro C."/>
        </authorList>
    </citation>
    <scope>NUCLEOTIDE SEQUENCE</scope>
</reference>
<dbReference type="AlphaFoldDB" id="A0A0E9T3I1"/>
<evidence type="ECO:0000313" key="1">
    <source>
        <dbReference type="EMBL" id="JAH47188.1"/>
    </source>
</evidence>